<sequence>MAPRRPDRRDDPGIGTAQIGPSPGAGGPGSPRSLTAWPVDHARPCKGEWTRRVQWMLRSKRRASCGEAGNVPLARPLARFGGGDAWKASTLPRTGPTLYLWVRRVS</sequence>
<gene>
    <name evidence="2" type="ORF">mvi_26290</name>
</gene>
<name>A0A8H9C6S6_9HYPH</name>
<dbReference type="EMBL" id="AP024145">
    <property type="protein sequence ID" value="BCM84168.1"/>
    <property type="molecule type" value="Genomic_DNA"/>
</dbReference>
<proteinExistence type="predicted"/>
<accession>A0A8H9C6S6</accession>
<feature type="compositionally biased region" description="Basic and acidic residues" evidence="1">
    <location>
        <begin position="1"/>
        <end position="12"/>
    </location>
</feature>
<evidence type="ECO:0000256" key="1">
    <source>
        <dbReference type="SAM" id="MobiDB-lite"/>
    </source>
</evidence>
<reference evidence="2" key="1">
    <citation type="submission" date="2020-11" db="EMBL/GenBank/DDBJ databases">
        <title>Complete genome sequence of a novel pathogenic Methylobacterium strain isolated from rice in Vietnam.</title>
        <authorList>
            <person name="Lai K."/>
            <person name="Okazaki S."/>
            <person name="Higashi K."/>
            <person name="Mori H."/>
            <person name="Toyoda A."/>
            <person name="Kurokawa K."/>
        </authorList>
    </citation>
    <scope>NUCLEOTIDE SEQUENCE</scope>
    <source>
        <strain evidence="2">VL1</strain>
    </source>
</reference>
<organism evidence="2 3">
    <name type="scientific">Methylobacterium indicum</name>
    <dbReference type="NCBI Taxonomy" id="1775910"/>
    <lineage>
        <taxon>Bacteria</taxon>
        <taxon>Pseudomonadati</taxon>
        <taxon>Pseudomonadota</taxon>
        <taxon>Alphaproteobacteria</taxon>
        <taxon>Hyphomicrobiales</taxon>
        <taxon>Methylobacteriaceae</taxon>
        <taxon>Methylobacterium</taxon>
    </lineage>
</organism>
<protein>
    <submittedName>
        <fullName evidence="2">Uncharacterized protein</fullName>
    </submittedName>
</protein>
<dbReference type="KEGG" id="mind:mvi_26290"/>
<dbReference type="AlphaFoldDB" id="A0A8H9C6S6"/>
<evidence type="ECO:0000313" key="2">
    <source>
        <dbReference type="EMBL" id="BCM84168.1"/>
    </source>
</evidence>
<evidence type="ECO:0000313" key="3">
    <source>
        <dbReference type="Proteomes" id="UP000663508"/>
    </source>
</evidence>
<feature type="region of interest" description="Disordered" evidence="1">
    <location>
        <begin position="1"/>
        <end position="38"/>
    </location>
</feature>
<dbReference type="Proteomes" id="UP000663508">
    <property type="component" value="Chromosome"/>
</dbReference>